<dbReference type="STRING" id="44941.A0A397TT84"/>
<sequence length="228" mass="26334">MDNSFDITNDKAFKEDTIKGAAKALIEKAIYPKNSQIKSEAEKYLLQKIRSLRKSTKTNECYQKLFEEFEEDSDDTYMNRILHKIWPDGKAPPEKIAYAIAVCQTMLNPKNKIITMSDHVVKKLIAINLNKLEYGGHFFISSSEDETSKEDRDKTSKEDKDKSDDNDSENNNTEQGSKCKNNSNYSNKVNKRPRIVDLDPEEVQEAPDEDVDKEKETDNYKKNMDNDE</sequence>
<name>A0A397TT84_9GLOM</name>
<protein>
    <submittedName>
        <fullName evidence="2">Uncharacterized protein</fullName>
    </submittedName>
</protein>
<accession>A0A397TT84</accession>
<feature type="compositionally biased region" description="Basic and acidic residues" evidence="1">
    <location>
        <begin position="212"/>
        <end position="228"/>
    </location>
</feature>
<feature type="compositionally biased region" description="Basic and acidic residues" evidence="1">
    <location>
        <begin position="149"/>
        <end position="165"/>
    </location>
</feature>
<reference evidence="2 3" key="1">
    <citation type="submission" date="2018-06" db="EMBL/GenBank/DDBJ databases">
        <title>Comparative genomics reveals the genomic features of Rhizophagus irregularis, R. cerebriforme, R. diaphanum and Gigaspora rosea, and their symbiotic lifestyle signature.</title>
        <authorList>
            <person name="Morin E."/>
            <person name="San Clemente H."/>
            <person name="Chen E.C.H."/>
            <person name="De La Providencia I."/>
            <person name="Hainaut M."/>
            <person name="Kuo A."/>
            <person name="Kohler A."/>
            <person name="Murat C."/>
            <person name="Tang N."/>
            <person name="Roy S."/>
            <person name="Loubradou J."/>
            <person name="Henrissat B."/>
            <person name="Grigoriev I.V."/>
            <person name="Corradi N."/>
            <person name="Roux C."/>
            <person name="Martin F.M."/>
        </authorList>
    </citation>
    <scope>NUCLEOTIDE SEQUENCE [LARGE SCALE GENOMIC DNA]</scope>
    <source>
        <strain evidence="2 3">DAOM 194757</strain>
    </source>
</reference>
<evidence type="ECO:0000256" key="1">
    <source>
        <dbReference type="SAM" id="MobiDB-lite"/>
    </source>
</evidence>
<feature type="compositionally biased region" description="Acidic residues" evidence="1">
    <location>
        <begin position="198"/>
        <end position="211"/>
    </location>
</feature>
<dbReference type="Proteomes" id="UP000266673">
    <property type="component" value="Unassembled WGS sequence"/>
</dbReference>
<evidence type="ECO:0000313" key="2">
    <source>
        <dbReference type="EMBL" id="RIB01240.1"/>
    </source>
</evidence>
<comment type="caution">
    <text evidence="2">The sequence shown here is derived from an EMBL/GenBank/DDBJ whole genome shotgun (WGS) entry which is preliminary data.</text>
</comment>
<gene>
    <name evidence="2" type="ORF">C2G38_2231457</name>
</gene>
<evidence type="ECO:0000313" key="3">
    <source>
        <dbReference type="Proteomes" id="UP000266673"/>
    </source>
</evidence>
<feature type="compositionally biased region" description="Low complexity" evidence="1">
    <location>
        <begin position="169"/>
        <end position="188"/>
    </location>
</feature>
<proteinExistence type="predicted"/>
<dbReference type="EMBL" id="QKWP01003236">
    <property type="protein sequence ID" value="RIB01240.1"/>
    <property type="molecule type" value="Genomic_DNA"/>
</dbReference>
<dbReference type="OrthoDB" id="2403128at2759"/>
<organism evidence="2 3">
    <name type="scientific">Gigaspora rosea</name>
    <dbReference type="NCBI Taxonomy" id="44941"/>
    <lineage>
        <taxon>Eukaryota</taxon>
        <taxon>Fungi</taxon>
        <taxon>Fungi incertae sedis</taxon>
        <taxon>Mucoromycota</taxon>
        <taxon>Glomeromycotina</taxon>
        <taxon>Glomeromycetes</taxon>
        <taxon>Diversisporales</taxon>
        <taxon>Gigasporaceae</taxon>
        <taxon>Gigaspora</taxon>
    </lineage>
</organism>
<keyword evidence="3" id="KW-1185">Reference proteome</keyword>
<feature type="region of interest" description="Disordered" evidence="1">
    <location>
        <begin position="143"/>
        <end position="228"/>
    </location>
</feature>
<dbReference type="AlphaFoldDB" id="A0A397TT84"/>